<dbReference type="SUPFAM" id="SSF46626">
    <property type="entry name" value="Cytochrome c"/>
    <property type="match status" value="1"/>
</dbReference>
<accession>A0A4Q2U436</accession>
<feature type="chain" id="PRO_5020465134" evidence="1">
    <location>
        <begin position="34"/>
        <end position="129"/>
    </location>
</feature>
<proteinExistence type="predicted"/>
<dbReference type="EMBL" id="QYBB01000015">
    <property type="protein sequence ID" value="RYC31293.1"/>
    <property type="molecule type" value="Genomic_DNA"/>
</dbReference>
<evidence type="ECO:0000256" key="1">
    <source>
        <dbReference type="SAM" id="SignalP"/>
    </source>
</evidence>
<comment type="caution">
    <text evidence="2">The sequence shown here is derived from an EMBL/GenBank/DDBJ whole genome shotgun (WGS) entry which is preliminary data.</text>
</comment>
<dbReference type="Proteomes" id="UP000290759">
    <property type="component" value="Unassembled WGS sequence"/>
</dbReference>
<keyword evidence="3" id="KW-1185">Reference proteome</keyword>
<reference evidence="2 3" key="2">
    <citation type="submission" date="2019-02" db="EMBL/GenBank/DDBJ databases">
        <title>'Lichenibacterium ramalinii' gen. nov. sp. nov., 'Lichenibacterium minor' gen. nov. sp. nov.</title>
        <authorList>
            <person name="Pankratov T."/>
        </authorList>
    </citation>
    <scope>NUCLEOTIDE SEQUENCE [LARGE SCALE GENOMIC DNA]</scope>
    <source>
        <strain evidence="2 3">RmlP026</strain>
    </source>
</reference>
<dbReference type="OrthoDB" id="9789237at2"/>
<evidence type="ECO:0000313" key="2">
    <source>
        <dbReference type="EMBL" id="RYC31293.1"/>
    </source>
</evidence>
<dbReference type="GO" id="GO:0009055">
    <property type="term" value="F:electron transfer activity"/>
    <property type="evidence" value="ECO:0007669"/>
    <property type="project" value="InterPro"/>
</dbReference>
<name>A0A4Q2U436_9HYPH</name>
<dbReference type="AlphaFoldDB" id="A0A4Q2U436"/>
<gene>
    <name evidence="2" type="ORF">D3273_14340</name>
</gene>
<feature type="signal peptide" evidence="1">
    <location>
        <begin position="1"/>
        <end position="33"/>
    </location>
</feature>
<sequence length="129" mass="13277">MPFRRHSTAPRRHAAGLLVAAAALLLGAGSASAADAADATVSGGGVTLKSAVVTLPSSDRGFPPGPHADAIESNCLACHSAGMVLNQPALSRAEWRNEVTKMVKVFKAPVSDQDADEIVAYLAAMKVDR</sequence>
<dbReference type="RefSeq" id="WP_129227576.1">
    <property type="nucleotide sequence ID" value="NZ_QYBB01000015.1"/>
</dbReference>
<organism evidence="2 3">
    <name type="scientific">Lichenibacterium minor</name>
    <dbReference type="NCBI Taxonomy" id="2316528"/>
    <lineage>
        <taxon>Bacteria</taxon>
        <taxon>Pseudomonadati</taxon>
        <taxon>Pseudomonadota</taxon>
        <taxon>Alphaproteobacteria</taxon>
        <taxon>Hyphomicrobiales</taxon>
        <taxon>Lichenihabitantaceae</taxon>
        <taxon>Lichenibacterium</taxon>
    </lineage>
</organism>
<evidence type="ECO:0000313" key="3">
    <source>
        <dbReference type="Proteomes" id="UP000290759"/>
    </source>
</evidence>
<keyword evidence="1" id="KW-0732">Signal</keyword>
<dbReference type="GO" id="GO:0020037">
    <property type="term" value="F:heme binding"/>
    <property type="evidence" value="ECO:0007669"/>
    <property type="project" value="InterPro"/>
</dbReference>
<dbReference type="InterPro" id="IPR036909">
    <property type="entry name" value="Cyt_c-like_dom_sf"/>
</dbReference>
<reference evidence="2 3" key="1">
    <citation type="submission" date="2018-12" db="EMBL/GenBank/DDBJ databases">
        <authorList>
            <person name="Grouzdev D.S."/>
            <person name="Krutkina M.S."/>
        </authorList>
    </citation>
    <scope>NUCLEOTIDE SEQUENCE [LARGE SCALE GENOMIC DNA]</scope>
    <source>
        <strain evidence="2 3">RmlP026</strain>
    </source>
</reference>
<dbReference type="Gene3D" id="1.10.760.10">
    <property type="entry name" value="Cytochrome c-like domain"/>
    <property type="match status" value="1"/>
</dbReference>
<protein>
    <submittedName>
        <fullName evidence="2">Cytochrome c</fullName>
    </submittedName>
</protein>